<gene>
    <name evidence="15" type="primary">Dper\GL15603</name>
    <name evidence="15" type="ORF">Dper_GL15603</name>
</gene>
<dbReference type="OrthoDB" id="257992at2759"/>
<dbReference type="Pfam" id="PF07885">
    <property type="entry name" value="Ion_trans_2"/>
    <property type="match status" value="1"/>
</dbReference>
<evidence type="ECO:0000259" key="13">
    <source>
        <dbReference type="Pfam" id="PF03493"/>
    </source>
</evidence>
<proteinExistence type="predicted"/>
<accession>B4HDK0</accession>
<evidence type="ECO:0000256" key="4">
    <source>
        <dbReference type="ARBA" id="ARBA00022692"/>
    </source>
</evidence>
<reference evidence="15 16" key="1">
    <citation type="journal article" date="2007" name="Nature">
        <title>Evolution of genes and genomes on the Drosophila phylogeny.</title>
        <authorList>
            <consortium name="Drosophila 12 Genomes Consortium"/>
            <person name="Clark A.G."/>
            <person name="Eisen M.B."/>
            <person name="Smith D.R."/>
            <person name="Bergman C.M."/>
            <person name="Oliver B."/>
            <person name="Markow T.A."/>
            <person name="Kaufman T.C."/>
            <person name="Kellis M."/>
            <person name="Gelbart W."/>
            <person name="Iyer V.N."/>
            <person name="Pollard D.A."/>
            <person name="Sackton T.B."/>
            <person name="Larracuente A.M."/>
            <person name="Singh N.D."/>
            <person name="Abad J.P."/>
            <person name="Abt D.N."/>
            <person name="Adryan B."/>
            <person name="Aguade M."/>
            <person name="Akashi H."/>
            <person name="Anderson W.W."/>
            <person name="Aquadro C.F."/>
            <person name="Ardell D.H."/>
            <person name="Arguello R."/>
            <person name="Artieri C.G."/>
            <person name="Barbash D.A."/>
            <person name="Barker D."/>
            <person name="Barsanti P."/>
            <person name="Batterham P."/>
            <person name="Batzoglou S."/>
            <person name="Begun D."/>
            <person name="Bhutkar A."/>
            <person name="Blanco E."/>
            <person name="Bosak S.A."/>
            <person name="Bradley R.K."/>
            <person name="Brand A.D."/>
            <person name="Brent M.R."/>
            <person name="Brooks A.N."/>
            <person name="Brown R.H."/>
            <person name="Butlin R.K."/>
            <person name="Caggese C."/>
            <person name="Calvi B.R."/>
            <person name="Bernardo de Carvalho A."/>
            <person name="Caspi A."/>
            <person name="Castrezana S."/>
            <person name="Celniker S.E."/>
            <person name="Chang J.L."/>
            <person name="Chapple C."/>
            <person name="Chatterji S."/>
            <person name="Chinwalla A."/>
            <person name="Civetta A."/>
            <person name="Clifton S.W."/>
            <person name="Comeron J.M."/>
            <person name="Costello J.C."/>
            <person name="Coyne J.A."/>
            <person name="Daub J."/>
            <person name="David R.G."/>
            <person name="Delcher A.L."/>
            <person name="Delehaunty K."/>
            <person name="Do C.B."/>
            <person name="Ebling H."/>
            <person name="Edwards K."/>
            <person name="Eickbush T."/>
            <person name="Evans J.D."/>
            <person name="Filipski A."/>
            <person name="Findeiss S."/>
            <person name="Freyhult E."/>
            <person name="Fulton L."/>
            <person name="Fulton R."/>
            <person name="Garcia A.C."/>
            <person name="Gardiner A."/>
            <person name="Garfield D.A."/>
            <person name="Garvin B.E."/>
            <person name="Gibson G."/>
            <person name="Gilbert D."/>
            <person name="Gnerre S."/>
            <person name="Godfrey J."/>
            <person name="Good R."/>
            <person name="Gotea V."/>
            <person name="Gravely B."/>
            <person name="Greenberg A.J."/>
            <person name="Griffiths-Jones S."/>
            <person name="Gross S."/>
            <person name="Guigo R."/>
            <person name="Gustafson E.A."/>
            <person name="Haerty W."/>
            <person name="Hahn M.W."/>
            <person name="Halligan D.L."/>
            <person name="Halpern A.L."/>
            <person name="Halter G.M."/>
            <person name="Han M.V."/>
            <person name="Heger A."/>
            <person name="Hillier L."/>
            <person name="Hinrichs A.S."/>
            <person name="Holmes I."/>
            <person name="Hoskins R.A."/>
            <person name="Hubisz M.J."/>
            <person name="Hultmark D."/>
            <person name="Huntley M.A."/>
            <person name="Jaffe D.B."/>
            <person name="Jagadeeshan S."/>
            <person name="Jeck W.R."/>
            <person name="Johnson J."/>
            <person name="Jones C.D."/>
            <person name="Jordan W.C."/>
            <person name="Karpen G.H."/>
            <person name="Kataoka E."/>
            <person name="Keightley P.D."/>
            <person name="Kheradpour P."/>
            <person name="Kirkness E.F."/>
            <person name="Koerich L.B."/>
            <person name="Kristiansen K."/>
            <person name="Kudrna D."/>
            <person name="Kulathinal R.J."/>
            <person name="Kumar S."/>
            <person name="Kwok R."/>
            <person name="Lander E."/>
            <person name="Langley C.H."/>
            <person name="Lapoint R."/>
            <person name="Lazzaro B.P."/>
            <person name="Lee S.J."/>
            <person name="Levesque L."/>
            <person name="Li R."/>
            <person name="Lin C.F."/>
            <person name="Lin M.F."/>
            <person name="Lindblad-Toh K."/>
            <person name="Llopart A."/>
            <person name="Long M."/>
            <person name="Low L."/>
            <person name="Lozovsky E."/>
            <person name="Lu J."/>
            <person name="Luo M."/>
            <person name="Machado C.A."/>
            <person name="Makalowski W."/>
            <person name="Marzo M."/>
            <person name="Matsuda M."/>
            <person name="Matzkin L."/>
            <person name="McAllister B."/>
            <person name="McBride C.S."/>
            <person name="McKernan B."/>
            <person name="McKernan K."/>
            <person name="Mendez-Lago M."/>
            <person name="Minx P."/>
            <person name="Mollenhauer M.U."/>
            <person name="Montooth K."/>
            <person name="Mount S.M."/>
            <person name="Mu X."/>
            <person name="Myers E."/>
            <person name="Negre B."/>
            <person name="Newfeld S."/>
            <person name="Nielsen R."/>
            <person name="Noor M.A."/>
            <person name="O'Grady P."/>
            <person name="Pachter L."/>
            <person name="Papaceit M."/>
            <person name="Parisi M.J."/>
            <person name="Parisi M."/>
            <person name="Parts L."/>
            <person name="Pedersen J.S."/>
            <person name="Pesole G."/>
            <person name="Phillippy A.M."/>
            <person name="Ponting C.P."/>
            <person name="Pop M."/>
            <person name="Porcelli D."/>
            <person name="Powell J.R."/>
            <person name="Prohaska S."/>
            <person name="Pruitt K."/>
            <person name="Puig M."/>
            <person name="Quesneville H."/>
            <person name="Ram K.R."/>
            <person name="Rand D."/>
            <person name="Rasmussen M.D."/>
            <person name="Reed L.K."/>
            <person name="Reenan R."/>
            <person name="Reily A."/>
            <person name="Remington K.A."/>
            <person name="Rieger T.T."/>
            <person name="Ritchie M.G."/>
            <person name="Robin C."/>
            <person name="Rogers Y.H."/>
            <person name="Rohde C."/>
            <person name="Rozas J."/>
            <person name="Rubenfield M.J."/>
            <person name="Ruiz A."/>
            <person name="Russo S."/>
            <person name="Salzberg S.L."/>
            <person name="Sanchez-Gracia A."/>
            <person name="Saranga D.J."/>
            <person name="Sato H."/>
            <person name="Schaeffer S.W."/>
            <person name="Schatz M.C."/>
            <person name="Schlenke T."/>
            <person name="Schwartz R."/>
            <person name="Segarra C."/>
            <person name="Singh R.S."/>
            <person name="Sirot L."/>
            <person name="Sirota M."/>
            <person name="Sisneros N.B."/>
            <person name="Smith C.D."/>
            <person name="Smith T.F."/>
            <person name="Spieth J."/>
            <person name="Stage D.E."/>
            <person name="Stark A."/>
            <person name="Stephan W."/>
            <person name="Strausberg R.L."/>
            <person name="Strempel S."/>
            <person name="Sturgill D."/>
            <person name="Sutton G."/>
            <person name="Sutton G.G."/>
            <person name="Tao W."/>
            <person name="Teichmann S."/>
            <person name="Tobari Y.N."/>
            <person name="Tomimura Y."/>
            <person name="Tsolas J.M."/>
            <person name="Valente V.L."/>
            <person name="Venter E."/>
            <person name="Venter J.C."/>
            <person name="Vicario S."/>
            <person name="Vieira F.G."/>
            <person name="Vilella A.J."/>
            <person name="Villasante A."/>
            <person name="Walenz B."/>
            <person name="Wang J."/>
            <person name="Wasserman M."/>
            <person name="Watts T."/>
            <person name="Wilson D."/>
            <person name="Wilson R.K."/>
            <person name="Wing R.A."/>
            <person name="Wolfner M.F."/>
            <person name="Wong A."/>
            <person name="Wong G.K."/>
            <person name="Wu C.I."/>
            <person name="Wu G."/>
            <person name="Yamamoto D."/>
            <person name="Yang H.P."/>
            <person name="Yang S.P."/>
            <person name="Yorke J.A."/>
            <person name="Yoshida K."/>
            <person name="Zdobnov E."/>
            <person name="Zhang P."/>
            <person name="Zhang Y."/>
            <person name="Zimin A.V."/>
            <person name="Baldwin J."/>
            <person name="Abdouelleil A."/>
            <person name="Abdulkadir J."/>
            <person name="Abebe A."/>
            <person name="Abera B."/>
            <person name="Abreu J."/>
            <person name="Acer S.C."/>
            <person name="Aftuck L."/>
            <person name="Alexander A."/>
            <person name="An P."/>
            <person name="Anderson E."/>
            <person name="Anderson S."/>
            <person name="Arachi H."/>
            <person name="Azer M."/>
            <person name="Bachantsang P."/>
            <person name="Barry A."/>
            <person name="Bayul T."/>
            <person name="Berlin A."/>
            <person name="Bessette D."/>
            <person name="Bloom T."/>
            <person name="Blye J."/>
            <person name="Boguslavskiy L."/>
            <person name="Bonnet C."/>
            <person name="Boukhgalter B."/>
            <person name="Bourzgui I."/>
            <person name="Brown A."/>
            <person name="Cahill P."/>
            <person name="Channer S."/>
            <person name="Cheshatsang Y."/>
            <person name="Chuda L."/>
            <person name="Citroen M."/>
            <person name="Collymore A."/>
            <person name="Cooke P."/>
            <person name="Costello M."/>
            <person name="D'Aco K."/>
            <person name="Daza R."/>
            <person name="De Haan G."/>
            <person name="DeGray S."/>
            <person name="DeMaso C."/>
            <person name="Dhargay N."/>
            <person name="Dooley K."/>
            <person name="Dooley E."/>
            <person name="Doricent M."/>
            <person name="Dorje P."/>
            <person name="Dorjee K."/>
            <person name="Dupes A."/>
            <person name="Elong R."/>
            <person name="Falk J."/>
            <person name="Farina A."/>
            <person name="Faro S."/>
            <person name="Ferguson D."/>
            <person name="Fisher S."/>
            <person name="Foley C.D."/>
            <person name="Franke A."/>
            <person name="Friedrich D."/>
            <person name="Gadbois L."/>
            <person name="Gearin G."/>
            <person name="Gearin C.R."/>
            <person name="Giannoukos G."/>
            <person name="Goode T."/>
            <person name="Graham J."/>
            <person name="Grandbois E."/>
            <person name="Grewal S."/>
            <person name="Gyaltsen K."/>
            <person name="Hafez N."/>
            <person name="Hagos B."/>
            <person name="Hall J."/>
            <person name="Henson C."/>
            <person name="Hollinger A."/>
            <person name="Honan T."/>
            <person name="Huard M.D."/>
            <person name="Hughes L."/>
            <person name="Hurhula B."/>
            <person name="Husby M.E."/>
            <person name="Kamat A."/>
            <person name="Kanga B."/>
            <person name="Kashin S."/>
            <person name="Khazanovich D."/>
            <person name="Kisner P."/>
            <person name="Lance K."/>
            <person name="Lara M."/>
            <person name="Lee W."/>
            <person name="Lennon N."/>
            <person name="Letendre F."/>
            <person name="LeVine R."/>
            <person name="Lipovsky A."/>
            <person name="Liu X."/>
            <person name="Liu J."/>
            <person name="Liu S."/>
            <person name="Lokyitsang T."/>
            <person name="Lokyitsang Y."/>
            <person name="Lubonja R."/>
            <person name="Lui A."/>
            <person name="MacDonald P."/>
            <person name="Magnisalis V."/>
            <person name="Maru K."/>
            <person name="Matthews C."/>
            <person name="McCusker W."/>
            <person name="McDonough S."/>
            <person name="Mehta T."/>
            <person name="Meldrim J."/>
            <person name="Meneus L."/>
            <person name="Mihai O."/>
            <person name="Mihalev A."/>
            <person name="Mihova T."/>
            <person name="Mittelman R."/>
            <person name="Mlenga V."/>
            <person name="Montmayeur A."/>
            <person name="Mulrain L."/>
            <person name="Navidi A."/>
            <person name="Naylor J."/>
            <person name="Negash T."/>
            <person name="Nguyen T."/>
            <person name="Nguyen N."/>
            <person name="Nicol R."/>
            <person name="Norbu C."/>
            <person name="Norbu N."/>
            <person name="Novod N."/>
            <person name="O'Neill B."/>
            <person name="Osman S."/>
            <person name="Markiewicz E."/>
            <person name="Oyono O.L."/>
            <person name="Patti C."/>
            <person name="Phunkhang P."/>
            <person name="Pierre F."/>
            <person name="Priest M."/>
            <person name="Raghuraman S."/>
            <person name="Rege F."/>
            <person name="Reyes R."/>
            <person name="Rise C."/>
            <person name="Rogov P."/>
            <person name="Ross K."/>
            <person name="Ryan E."/>
            <person name="Settipalli S."/>
            <person name="Shea T."/>
            <person name="Sherpa N."/>
            <person name="Shi L."/>
            <person name="Shih D."/>
            <person name="Sparrow T."/>
            <person name="Spaulding J."/>
            <person name="Stalker J."/>
            <person name="Stange-Thomann N."/>
            <person name="Stavropoulos S."/>
            <person name="Stone C."/>
            <person name="Strader C."/>
            <person name="Tesfaye S."/>
            <person name="Thomson T."/>
            <person name="Thoulutsang Y."/>
            <person name="Thoulutsang D."/>
            <person name="Topham K."/>
            <person name="Topping I."/>
            <person name="Tsamla T."/>
            <person name="Vassiliev H."/>
            <person name="Vo A."/>
            <person name="Wangchuk T."/>
            <person name="Wangdi T."/>
            <person name="Weiand M."/>
            <person name="Wilkinson J."/>
            <person name="Wilson A."/>
            <person name="Yadav S."/>
            <person name="Young G."/>
            <person name="Yu Q."/>
            <person name="Zembek L."/>
            <person name="Zhong D."/>
            <person name="Zimmer A."/>
            <person name="Zwirko Z."/>
            <person name="Jaffe D.B."/>
            <person name="Alvarez P."/>
            <person name="Brockman W."/>
            <person name="Butler J."/>
            <person name="Chin C."/>
            <person name="Gnerre S."/>
            <person name="Grabherr M."/>
            <person name="Kleber M."/>
            <person name="Mauceli E."/>
            <person name="MacCallum I."/>
        </authorList>
    </citation>
    <scope>NUCLEOTIDE SEQUENCE [LARGE SCALE GENOMIC DNA]</scope>
    <source>
        <strain evidence="16">MSH-3 / Tucson 14011-0111.49</strain>
    </source>
</reference>
<dbReference type="InterPro" id="IPR003929">
    <property type="entry name" value="K_chnl_BK_asu"/>
</dbReference>
<evidence type="ECO:0000256" key="7">
    <source>
        <dbReference type="ARBA" id="ARBA00022989"/>
    </source>
</evidence>
<feature type="transmembrane region" description="Helical" evidence="12">
    <location>
        <begin position="51"/>
        <end position="73"/>
    </location>
</feature>
<dbReference type="HOGENOM" id="CLU_814504_0_0_1"/>
<dbReference type="Pfam" id="PF03493">
    <property type="entry name" value="BK_channel_a"/>
    <property type="match status" value="1"/>
</dbReference>
<dbReference type="GO" id="GO:0005886">
    <property type="term" value="C:plasma membrane"/>
    <property type="evidence" value="ECO:0007669"/>
    <property type="project" value="TreeGrafter"/>
</dbReference>
<evidence type="ECO:0000256" key="2">
    <source>
        <dbReference type="ARBA" id="ARBA00022448"/>
    </source>
</evidence>
<dbReference type="SUPFAM" id="SSF81324">
    <property type="entry name" value="Voltage-gated potassium channels"/>
    <property type="match status" value="1"/>
</dbReference>
<feature type="region of interest" description="Disordered" evidence="11">
    <location>
        <begin position="309"/>
        <end position="341"/>
    </location>
</feature>
<dbReference type="AlphaFoldDB" id="B4HDK0"/>
<feature type="domain" description="Calcium-activated potassium channel BK alpha subunit" evidence="13">
    <location>
        <begin position="202"/>
        <end position="263"/>
    </location>
</feature>
<evidence type="ECO:0000256" key="8">
    <source>
        <dbReference type="ARBA" id="ARBA00023065"/>
    </source>
</evidence>
<feature type="domain" description="Potassium channel" evidence="14">
    <location>
        <begin position="129"/>
        <end position="192"/>
    </location>
</feature>
<keyword evidence="2" id="KW-0813">Transport</keyword>
<dbReference type="PANTHER" id="PTHR10027:SF10">
    <property type="entry name" value="SLOWPOKE 2, ISOFORM D"/>
    <property type="match status" value="1"/>
</dbReference>
<feature type="transmembrane region" description="Helical" evidence="12">
    <location>
        <begin position="118"/>
        <end position="138"/>
    </location>
</feature>
<evidence type="ECO:0000256" key="11">
    <source>
        <dbReference type="SAM" id="MobiDB-lite"/>
    </source>
</evidence>
<dbReference type="GO" id="GO:0015271">
    <property type="term" value="F:outward rectifier potassium channel activity"/>
    <property type="evidence" value="ECO:0007669"/>
    <property type="project" value="TreeGrafter"/>
</dbReference>
<dbReference type="InterPro" id="IPR013099">
    <property type="entry name" value="K_chnl_dom"/>
</dbReference>
<keyword evidence="3" id="KW-0633">Potassium transport</keyword>
<name>B4HDK0_DROPE</name>
<evidence type="ECO:0000313" key="15">
    <source>
        <dbReference type="EMBL" id="EDW29863.1"/>
    </source>
</evidence>
<evidence type="ECO:0000313" key="16">
    <source>
        <dbReference type="Proteomes" id="UP000008744"/>
    </source>
</evidence>
<dbReference type="PANTHER" id="PTHR10027">
    <property type="entry name" value="CALCIUM-ACTIVATED POTASSIUM CHANNEL ALPHA CHAIN"/>
    <property type="match status" value="1"/>
</dbReference>
<keyword evidence="8" id="KW-0406">Ion transport</keyword>
<dbReference type="OMA" id="HSYGCEV"/>
<evidence type="ECO:0000256" key="9">
    <source>
        <dbReference type="ARBA" id="ARBA00023136"/>
    </source>
</evidence>
<dbReference type="SMR" id="B4HDK0"/>
<keyword evidence="6" id="KW-0630">Potassium</keyword>
<dbReference type="Gene3D" id="1.10.287.70">
    <property type="match status" value="1"/>
</dbReference>
<keyword evidence="10" id="KW-0407">Ion channel</keyword>
<feature type="compositionally biased region" description="Low complexity" evidence="11">
    <location>
        <begin position="326"/>
        <end position="341"/>
    </location>
</feature>
<protein>
    <submittedName>
        <fullName evidence="15">GL15603</fullName>
    </submittedName>
</protein>
<keyword evidence="4 12" id="KW-0812">Transmembrane</keyword>
<dbReference type="PhylomeDB" id="B4HDK0"/>
<keyword evidence="5" id="KW-0631">Potassium channel</keyword>
<evidence type="ECO:0000259" key="14">
    <source>
        <dbReference type="Pfam" id="PF07885"/>
    </source>
</evidence>
<keyword evidence="7 12" id="KW-1133">Transmembrane helix</keyword>
<dbReference type="FunFam" id="1.10.287.70:FF:000058">
    <property type="entry name" value="Potassium sodium-activated channel subfamily T member 2"/>
    <property type="match status" value="1"/>
</dbReference>
<evidence type="ECO:0000256" key="5">
    <source>
        <dbReference type="ARBA" id="ARBA00022826"/>
    </source>
</evidence>
<evidence type="ECO:0000256" key="10">
    <source>
        <dbReference type="ARBA" id="ARBA00023303"/>
    </source>
</evidence>
<evidence type="ECO:0000256" key="12">
    <source>
        <dbReference type="SAM" id="Phobius"/>
    </source>
</evidence>
<dbReference type="Proteomes" id="UP000008744">
    <property type="component" value="Unassembled WGS sequence"/>
</dbReference>
<dbReference type="InterPro" id="IPR047871">
    <property type="entry name" value="K_chnl_Slo-like"/>
</dbReference>
<sequence>MAFPFPHSYGCEVGNKTEFIISAKLTEEEFQESPIINWDAILWVNRPTVLWVLQLLLAMVSLTQSLVLTYLGYKIVHPPLRNLFIPIFLNCWLAKRSLENMFNDLHRAMQKSQSALSQQLTILSATLLCLVFTSVCGIQHFQRAGHRHLNLFQSTYYVVVTFSTVGYGDFVPDIWPSQLYMVIMICVALIVLPTQASSTLKCNPMEGQQSPEEWHRLYGKCSGNEIYHIVLGDSRFFGEYEGKSFTYASFHSHRKYGVALVGVRPAELPEFYEDTILLNPGPRHIMKKDDTCYYMSITKEENSAFVVNQNQTSDPSTAAKDGAGGAPSSASSHHPTAATGG</sequence>
<keyword evidence="9 12" id="KW-0472">Membrane</keyword>
<comment type="subcellular location">
    <subcellularLocation>
        <location evidence="1">Membrane</location>
        <topology evidence="1">Multi-pass membrane protein</topology>
    </subcellularLocation>
</comment>
<keyword evidence="16" id="KW-1185">Reference proteome</keyword>
<feature type="transmembrane region" description="Helical" evidence="12">
    <location>
        <begin position="174"/>
        <end position="192"/>
    </location>
</feature>
<dbReference type="EMBL" id="CH480519">
    <property type="protein sequence ID" value="EDW29863.1"/>
    <property type="molecule type" value="Genomic_DNA"/>
</dbReference>
<dbReference type="GO" id="GO:0005228">
    <property type="term" value="F:intracellular sodium-activated potassium channel activity"/>
    <property type="evidence" value="ECO:0007669"/>
    <property type="project" value="TreeGrafter"/>
</dbReference>
<evidence type="ECO:0000256" key="6">
    <source>
        <dbReference type="ARBA" id="ARBA00022958"/>
    </source>
</evidence>
<evidence type="ECO:0000256" key="1">
    <source>
        <dbReference type="ARBA" id="ARBA00004141"/>
    </source>
</evidence>
<organism evidence="16">
    <name type="scientific">Drosophila persimilis</name>
    <name type="common">Fruit fly</name>
    <dbReference type="NCBI Taxonomy" id="7234"/>
    <lineage>
        <taxon>Eukaryota</taxon>
        <taxon>Metazoa</taxon>
        <taxon>Ecdysozoa</taxon>
        <taxon>Arthropoda</taxon>
        <taxon>Hexapoda</taxon>
        <taxon>Insecta</taxon>
        <taxon>Pterygota</taxon>
        <taxon>Neoptera</taxon>
        <taxon>Endopterygota</taxon>
        <taxon>Diptera</taxon>
        <taxon>Brachycera</taxon>
        <taxon>Muscomorpha</taxon>
        <taxon>Ephydroidea</taxon>
        <taxon>Drosophilidae</taxon>
        <taxon>Drosophila</taxon>
        <taxon>Sophophora</taxon>
    </lineage>
</organism>
<evidence type="ECO:0000256" key="3">
    <source>
        <dbReference type="ARBA" id="ARBA00022538"/>
    </source>
</evidence>
<dbReference type="eggNOG" id="KOG3193">
    <property type="taxonomic scope" value="Eukaryota"/>
</dbReference>